<keyword evidence="4" id="KW-0413">Isomerase</keyword>
<dbReference type="Proteomes" id="UP000031670">
    <property type="component" value="Unassembled WGS sequence"/>
</dbReference>
<sequence>MDANEAWSGLDLESLFQELLPYNIAMIEQPLPSDNDELLSSIAHPIPLCADESLHTRKELSKLRERYEMINIKLDKTGGLTEALLLEKEARELGFSIMVGCMLGTSIAMKAALPVATRAEIVDLDGPVLLGQDEENGLKYHSGQLHL</sequence>
<dbReference type="GO" id="GO:0046872">
    <property type="term" value="F:metal ion binding"/>
    <property type="evidence" value="ECO:0007669"/>
    <property type="project" value="UniProtKB-KW"/>
</dbReference>
<reference evidence="4 5" key="2">
    <citation type="submission" date="2015-01" db="EMBL/GenBank/DDBJ databases">
        <authorList>
            <consortium name="NBRP consortium"/>
            <person name="Sawabe T."/>
            <person name="Meirelles P."/>
            <person name="Feng G."/>
            <person name="Sayaka M."/>
            <person name="Hattori M."/>
            <person name="Ohkuma M."/>
        </authorList>
    </citation>
    <scope>NUCLEOTIDE SEQUENCE [LARGE SCALE GENOMIC DNA]</scope>
    <source>
        <strain evidence="4 5">JCM19232</strain>
    </source>
</reference>
<keyword evidence="2" id="KW-0479">Metal-binding</keyword>
<evidence type="ECO:0000256" key="2">
    <source>
        <dbReference type="ARBA" id="ARBA00022723"/>
    </source>
</evidence>
<dbReference type="PANTHER" id="PTHR48080:SF3">
    <property type="entry name" value="ENOLASE SUPERFAMILY MEMBER DDB_G0284701"/>
    <property type="match status" value="1"/>
</dbReference>
<dbReference type="Gene3D" id="3.20.20.120">
    <property type="entry name" value="Enolase-like C-terminal domain"/>
    <property type="match status" value="1"/>
</dbReference>
<evidence type="ECO:0000256" key="1">
    <source>
        <dbReference type="ARBA" id="ARBA00008031"/>
    </source>
</evidence>
<evidence type="ECO:0000313" key="4">
    <source>
        <dbReference type="EMBL" id="GAM63597.1"/>
    </source>
</evidence>
<name>A0A0B8PG43_9VIBR</name>
<dbReference type="SUPFAM" id="SSF51604">
    <property type="entry name" value="Enolase C-terminal domain-like"/>
    <property type="match status" value="1"/>
</dbReference>
<dbReference type="InterPro" id="IPR034593">
    <property type="entry name" value="DgoD-like"/>
</dbReference>
<dbReference type="Pfam" id="PF13378">
    <property type="entry name" value="MR_MLE_C"/>
    <property type="match status" value="1"/>
</dbReference>
<feature type="domain" description="Enolase C-terminal" evidence="3">
    <location>
        <begin position="1"/>
        <end position="117"/>
    </location>
</feature>
<dbReference type="InterPro" id="IPR029065">
    <property type="entry name" value="Enolase_C-like"/>
</dbReference>
<comment type="similarity">
    <text evidence="1">Belongs to the mandelate racemase/muconate lactonizing enzyme family.</text>
</comment>
<reference evidence="4 5" key="1">
    <citation type="submission" date="2015-01" db="EMBL/GenBank/DDBJ databases">
        <title>Vibrio sp. C5 JCM 19232 whole genome shotgun sequence.</title>
        <authorList>
            <person name="Sawabe T."/>
            <person name="Meirelles P."/>
            <person name="Feng G."/>
            <person name="Sayaka M."/>
            <person name="Hattori M."/>
            <person name="Ohkuma M."/>
        </authorList>
    </citation>
    <scope>NUCLEOTIDE SEQUENCE [LARGE SCALE GENOMIC DNA]</scope>
    <source>
        <strain evidence="4 5">JCM19232</strain>
    </source>
</reference>
<dbReference type="GO" id="GO:0016853">
    <property type="term" value="F:isomerase activity"/>
    <property type="evidence" value="ECO:0007669"/>
    <property type="project" value="UniProtKB-KW"/>
</dbReference>
<comment type="caution">
    <text evidence="4">The sequence shown here is derived from an EMBL/GenBank/DDBJ whole genome shotgun (WGS) entry which is preliminary data.</text>
</comment>
<organism evidence="4 5">
    <name type="scientific">Vibrio ishigakensis</name>
    <dbReference type="NCBI Taxonomy" id="1481914"/>
    <lineage>
        <taxon>Bacteria</taxon>
        <taxon>Pseudomonadati</taxon>
        <taxon>Pseudomonadota</taxon>
        <taxon>Gammaproteobacteria</taxon>
        <taxon>Vibrionales</taxon>
        <taxon>Vibrionaceae</taxon>
        <taxon>Vibrio</taxon>
    </lineage>
</organism>
<evidence type="ECO:0000259" key="3">
    <source>
        <dbReference type="Pfam" id="PF13378"/>
    </source>
</evidence>
<dbReference type="AlphaFoldDB" id="A0A0B8PG43"/>
<proteinExistence type="inferred from homology"/>
<dbReference type="PANTHER" id="PTHR48080">
    <property type="entry name" value="D-GALACTONATE DEHYDRATASE-RELATED"/>
    <property type="match status" value="1"/>
</dbReference>
<accession>A0A0B8PG43</accession>
<evidence type="ECO:0000313" key="5">
    <source>
        <dbReference type="Proteomes" id="UP000031670"/>
    </source>
</evidence>
<dbReference type="EMBL" id="BBSA01000009">
    <property type="protein sequence ID" value="GAM63597.1"/>
    <property type="molecule type" value="Genomic_DNA"/>
</dbReference>
<protein>
    <submittedName>
        <fullName evidence="4">Muconate cycloisomerase</fullName>
    </submittedName>
</protein>
<gene>
    <name evidence="4" type="ORF">JCM19232_2577</name>
</gene>
<dbReference type="InterPro" id="IPR036849">
    <property type="entry name" value="Enolase-like_C_sf"/>
</dbReference>